<keyword evidence="3" id="KW-1185">Reference proteome</keyword>
<feature type="region of interest" description="Disordered" evidence="1">
    <location>
        <begin position="62"/>
        <end position="110"/>
    </location>
</feature>
<proteinExistence type="predicted"/>
<dbReference type="Proteomes" id="UP000001056">
    <property type="component" value="Unassembled WGS sequence"/>
</dbReference>
<evidence type="ECO:0000313" key="2">
    <source>
        <dbReference type="EMBL" id="EAQ87367.1"/>
    </source>
</evidence>
<evidence type="ECO:0000256" key="1">
    <source>
        <dbReference type="SAM" id="MobiDB-lite"/>
    </source>
</evidence>
<gene>
    <name evidence="2" type="ORF">CHGG_03986</name>
</gene>
<dbReference type="VEuPathDB" id="FungiDB:CHGG_03986"/>
<name>Q2H2L0_CHAGB</name>
<dbReference type="OrthoDB" id="10520706at2759"/>
<dbReference type="AlphaFoldDB" id="Q2H2L0"/>
<dbReference type="EMBL" id="CH408032">
    <property type="protein sequence ID" value="EAQ87367.1"/>
    <property type="molecule type" value="Genomic_DNA"/>
</dbReference>
<organism evidence="2 3">
    <name type="scientific">Chaetomium globosum (strain ATCC 6205 / CBS 148.51 / DSM 1962 / NBRC 6347 / NRRL 1970)</name>
    <name type="common">Soil fungus</name>
    <dbReference type="NCBI Taxonomy" id="306901"/>
    <lineage>
        <taxon>Eukaryota</taxon>
        <taxon>Fungi</taxon>
        <taxon>Dikarya</taxon>
        <taxon>Ascomycota</taxon>
        <taxon>Pezizomycotina</taxon>
        <taxon>Sordariomycetes</taxon>
        <taxon>Sordariomycetidae</taxon>
        <taxon>Sordariales</taxon>
        <taxon>Chaetomiaceae</taxon>
        <taxon>Chaetomium</taxon>
    </lineage>
</organism>
<sequence length="126" mass="13503">MKVSSLLSIEKGIGIIITLILQPTIPPTIGNSNRPLQRLESTPQLPQCIPAHLEALRRRQPPVVESTHTQTLQPTPPSPSLTRSAAPCNRCGPLRARSAPPSIRSRAHSPRCDSAAPIIAACPSWG</sequence>
<evidence type="ECO:0000313" key="3">
    <source>
        <dbReference type="Proteomes" id="UP000001056"/>
    </source>
</evidence>
<dbReference type="RefSeq" id="XP_001223200.1">
    <property type="nucleotide sequence ID" value="XM_001223199.1"/>
</dbReference>
<feature type="compositionally biased region" description="Low complexity" evidence="1">
    <location>
        <begin position="93"/>
        <end position="104"/>
    </location>
</feature>
<accession>Q2H2L0</accession>
<protein>
    <submittedName>
        <fullName evidence="2">Uncharacterized protein</fullName>
    </submittedName>
</protein>
<dbReference type="GeneID" id="4392291"/>
<dbReference type="InParanoid" id="Q2H2L0"/>
<reference evidence="3" key="1">
    <citation type="journal article" date="2015" name="Genome Announc.">
        <title>Draft genome sequence of the cellulolytic fungus Chaetomium globosum.</title>
        <authorList>
            <person name="Cuomo C.A."/>
            <person name="Untereiner W.A."/>
            <person name="Ma L.-J."/>
            <person name="Grabherr M."/>
            <person name="Birren B.W."/>
        </authorList>
    </citation>
    <scope>NUCLEOTIDE SEQUENCE [LARGE SCALE GENOMIC DNA]</scope>
    <source>
        <strain evidence="3">ATCC 6205 / CBS 148.51 / DSM 1962 / NBRC 6347 / NRRL 1970</strain>
    </source>
</reference>
<dbReference type="HOGENOM" id="CLU_1981402_0_0_1"/>